<name>A0A1G2FHD7_9BACT</name>
<evidence type="ECO:0000313" key="2">
    <source>
        <dbReference type="EMBL" id="OGZ37456.1"/>
    </source>
</evidence>
<feature type="transmembrane region" description="Helical" evidence="1">
    <location>
        <begin position="140"/>
        <end position="160"/>
    </location>
</feature>
<sequence length="761" mass="84883">MSFSWLKNKKILFSFLLIFIVSSLGVFVLRIQNADAVVKEAVGKAINWVADFTLEGIMWLIAKIGAIIHTLVSIFFWIAALFLQMVFGIEEFTKAGVVQVGWILTRDLVNLLFILVLMVIAFATILRIESYGLKTALPKLLIAVLLINFSLVIAGIIIDFSQVLTRFFISGSYGALSEHIASILKIQKVYELNPEANVGEKIAQGLGGIIMLIVSIFLGIFLILAAAVIIGLGAFLLIVRLIALWILLILAPLAWFFWILPATQKLWTDWWRSFLKWTFFAPVYAFFIYLALQTAEGGGFSNIISQEMENIVNAEGWSATIANSLASTPRLLLQFIAILGLLVGGLIAGQKLSLYGADGTMKVAKWIGKGAAGWASRQATHIPLPWAQRMGGWISRRGEGRTQRGDEGRITQLLRGGGELLQKTRGRGVFSPGAWRRAWPAYRKEIEAIAYARPTGALRDQLNFIFSLGRARTSFEDQAIETEVNRRKQEIAATNRSSPYLLSELGKAVAAGHQVDTSALIRLIFEQNDQNDLITNTPFGDHVDHIYSDENCTNVVYDTLNRVGFTDEQQAKIAMDLGNLAYMSGNYMNFGMGKYDSTQRRFKRASPQEQRDAAARKASGVKAQTKADMLHWNTLVEAVPVSVDPDGIGNLHGGGEEYLRYMTDSEIGQSNRLRRDFIEKAGSDRIAQQMRNFSDRVENGYDITYLDPDGETVTRHISADTKQAGLIRKFAAQLEALRTGRKPTWYGPQEERQYGELRWVT</sequence>
<dbReference type="Pfam" id="PF19590">
    <property type="entry name" value="TrbL_3"/>
    <property type="match status" value="1"/>
</dbReference>
<protein>
    <submittedName>
        <fullName evidence="2">Uncharacterized protein</fullName>
    </submittedName>
</protein>
<comment type="caution">
    <text evidence="2">The sequence shown here is derived from an EMBL/GenBank/DDBJ whole genome shotgun (WGS) entry which is preliminary data.</text>
</comment>
<dbReference type="InterPro" id="IPR045782">
    <property type="entry name" value="TrbL_3"/>
</dbReference>
<accession>A0A1G2FHD7</accession>
<evidence type="ECO:0000313" key="3">
    <source>
        <dbReference type="Proteomes" id="UP000177061"/>
    </source>
</evidence>
<keyword evidence="1" id="KW-0812">Transmembrane</keyword>
<keyword evidence="1" id="KW-1133">Transmembrane helix</keyword>
<feature type="transmembrane region" description="Helical" evidence="1">
    <location>
        <begin position="242"/>
        <end position="262"/>
    </location>
</feature>
<proteinExistence type="predicted"/>
<organism evidence="2 3">
    <name type="scientific">Candidatus Portnoybacteria bacterium RIFCSPHIGHO2_12_FULL_38_9</name>
    <dbReference type="NCBI Taxonomy" id="1801997"/>
    <lineage>
        <taxon>Bacteria</taxon>
        <taxon>Candidatus Portnoyibacteriota</taxon>
    </lineage>
</organism>
<dbReference type="Proteomes" id="UP000177061">
    <property type="component" value="Unassembled WGS sequence"/>
</dbReference>
<dbReference type="EMBL" id="MHNB01000007">
    <property type="protein sequence ID" value="OGZ37456.1"/>
    <property type="molecule type" value="Genomic_DNA"/>
</dbReference>
<evidence type="ECO:0000256" key="1">
    <source>
        <dbReference type="SAM" id="Phobius"/>
    </source>
</evidence>
<reference evidence="2 3" key="1">
    <citation type="journal article" date="2016" name="Nat. Commun.">
        <title>Thousands of microbial genomes shed light on interconnected biogeochemical processes in an aquifer system.</title>
        <authorList>
            <person name="Anantharaman K."/>
            <person name="Brown C.T."/>
            <person name="Hug L.A."/>
            <person name="Sharon I."/>
            <person name="Castelle C.J."/>
            <person name="Probst A.J."/>
            <person name="Thomas B.C."/>
            <person name="Singh A."/>
            <person name="Wilkins M.J."/>
            <person name="Karaoz U."/>
            <person name="Brodie E.L."/>
            <person name="Williams K.H."/>
            <person name="Hubbard S.S."/>
            <person name="Banfield J.F."/>
        </authorList>
    </citation>
    <scope>NUCLEOTIDE SEQUENCE [LARGE SCALE GENOMIC DNA]</scope>
</reference>
<dbReference type="STRING" id="1801997.A3J64_00475"/>
<dbReference type="AlphaFoldDB" id="A0A1G2FHD7"/>
<gene>
    <name evidence="2" type="ORF">A3J64_00475</name>
</gene>
<feature type="transmembrane region" description="Helical" evidence="1">
    <location>
        <begin position="108"/>
        <end position="128"/>
    </location>
</feature>
<feature type="transmembrane region" description="Helical" evidence="1">
    <location>
        <begin position="209"/>
        <end position="236"/>
    </location>
</feature>
<feature type="transmembrane region" description="Helical" evidence="1">
    <location>
        <begin position="331"/>
        <end position="349"/>
    </location>
</feature>
<keyword evidence="1" id="KW-0472">Membrane</keyword>
<feature type="transmembrane region" description="Helical" evidence="1">
    <location>
        <begin position="60"/>
        <end position="87"/>
    </location>
</feature>
<feature type="transmembrane region" description="Helical" evidence="1">
    <location>
        <begin position="274"/>
        <end position="292"/>
    </location>
</feature>